<dbReference type="Pfam" id="PF10649">
    <property type="entry name" value="DUF2478"/>
    <property type="match status" value="1"/>
</dbReference>
<dbReference type="InterPro" id="IPR018912">
    <property type="entry name" value="DUF2478"/>
</dbReference>
<proteinExistence type="predicted"/>
<evidence type="ECO:0000313" key="1">
    <source>
        <dbReference type="EMBL" id="MTH62002.1"/>
    </source>
</evidence>
<reference evidence="1 2" key="1">
    <citation type="submission" date="2019-11" db="EMBL/GenBank/DDBJ databases">
        <authorList>
            <person name="Dong K."/>
        </authorList>
    </citation>
    <scope>NUCLEOTIDE SEQUENCE [LARGE SCALE GENOMIC DNA]</scope>
    <source>
        <strain evidence="1 2">NBRC 112902</strain>
    </source>
</reference>
<sequence length="169" mass="17794">MLGFVTITDTAGSADRLLAETARALAAQGLRLAGAIQKNIDRGPDQVCDMELRILGDDGPEIGITQDLGNCSEGCRLDTDALAQAVGRAEAALAQGVDLVIVNKFGKQESFGGGFRDFIAHALAQDVPVLLSVPTEQLDDFRAFAGDMAEEIVPGDLIPWCLARVQSPA</sequence>
<dbReference type="AlphaFoldDB" id="A0A844HX11"/>
<protein>
    <submittedName>
        <fullName evidence="1">DUF2478 domain-containing protein</fullName>
    </submittedName>
</protein>
<dbReference type="RefSeq" id="WP_155041948.1">
    <property type="nucleotide sequence ID" value="NZ_JBHGCD010000027.1"/>
</dbReference>
<name>A0A844HX11_9RHOB</name>
<keyword evidence="2" id="KW-1185">Reference proteome</keyword>
<accession>A0A844HX11</accession>
<dbReference type="Proteomes" id="UP000449846">
    <property type="component" value="Unassembled WGS sequence"/>
</dbReference>
<dbReference type="OrthoDB" id="5918880at2"/>
<evidence type="ECO:0000313" key="2">
    <source>
        <dbReference type="Proteomes" id="UP000449846"/>
    </source>
</evidence>
<comment type="caution">
    <text evidence="1">The sequence shown here is derived from an EMBL/GenBank/DDBJ whole genome shotgun (WGS) entry which is preliminary data.</text>
</comment>
<dbReference type="EMBL" id="WMIG01000023">
    <property type="protein sequence ID" value="MTH62002.1"/>
    <property type="molecule type" value="Genomic_DNA"/>
</dbReference>
<organism evidence="1 2">
    <name type="scientific">Paracoccus litorisediminis</name>
    <dbReference type="NCBI Taxonomy" id="2006130"/>
    <lineage>
        <taxon>Bacteria</taxon>
        <taxon>Pseudomonadati</taxon>
        <taxon>Pseudomonadota</taxon>
        <taxon>Alphaproteobacteria</taxon>
        <taxon>Rhodobacterales</taxon>
        <taxon>Paracoccaceae</taxon>
        <taxon>Paracoccus</taxon>
    </lineage>
</organism>
<gene>
    <name evidence="1" type="ORF">GL300_22655</name>
</gene>